<gene>
    <name evidence="7" type="primary">SLC39A1</name>
</gene>
<dbReference type="Pfam" id="PF02535">
    <property type="entry name" value="Zip"/>
    <property type="match status" value="1"/>
</dbReference>
<evidence type="ECO:0000256" key="5">
    <source>
        <dbReference type="SAM" id="Phobius"/>
    </source>
</evidence>
<dbReference type="PANTHER" id="PTHR11040">
    <property type="entry name" value="ZINC/IRON TRANSPORTER"/>
    <property type="match status" value="1"/>
</dbReference>
<sequence length="329" mass="33187">MAAGGGPGAAELAWSPGAAPRGAPPELGLKLGALGALLLLPLGCGLGPLCCLRHPPGTADLQSPGLSLLSCFAGGVLLGTCLLDLLPSYLAGIAAALDELRVPLEFPLPEFILAMGFFLVLVLEQAALAQQDTTDPSRGGEDEDEEDTTAAARALLPAGTPRNPPGSPNPPSPLRSGLLVLALALHGALEGLALGLQEAGGAALRLCLALLLHKGLVAFSLALQLLRGRLRRGAVAACLLLFALTAPLGVAVGLAVTGPVWGGGGAGGLGPRQRLCRSVLEGLAAGTFLYVAFLEVLPRELGGARLRVPKVLALLGGFGLVTAVLFIRI</sequence>
<feature type="transmembrane region" description="Helical" evidence="5">
    <location>
        <begin position="278"/>
        <end position="297"/>
    </location>
</feature>
<accession>A0A6J3EFR6</accession>
<feature type="transmembrane region" description="Helical" evidence="5">
    <location>
        <begin position="309"/>
        <end position="327"/>
    </location>
</feature>
<dbReference type="InParanoid" id="A0A6J3EFR6"/>
<feature type="transmembrane region" description="Helical" evidence="5">
    <location>
        <begin position="31"/>
        <end position="52"/>
    </location>
</feature>
<dbReference type="PANTHER" id="PTHR11040:SF58">
    <property type="entry name" value="ZINC TRANSPORTER ZIP1"/>
    <property type="match status" value="1"/>
</dbReference>
<dbReference type="RefSeq" id="XP_032060163.1">
    <property type="nucleotide sequence ID" value="XM_032204272.1"/>
</dbReference>
<dbReference type="AlphaFoldDB" id="A0A6J3EFR6"/>
<feature type="transmembrane region" description="Helical" evidence="5">
    <location>
        <begin position="64"/>
        <end position="86"/>
    </location>
</feature>
<evidence type="ECO:0000256" key="4">
    <source>
        <dbReference type="ARBA" id="ARBA00023136"/>
    </source>
</evidence>
<dbReference type="GO" id="GO:0005886">
    <property type="term" value="C:plasma membrane"/>
    <property type="evidence" value="ECO:0007669"/>
    <property type="project" value="TreeGrafter"/>
</dbReference>
<evidence type="ECO:0000256" key="1">
    <source>
        <dbReference type="ARBA" id="ARBA00004141"/>
    </source>
</evidence>
<reference evidence="7" key="1">
    <citation type="submission" date="2025-08" db="UniProtKB">
        <authorList>
            <consortium name="RefSeq"/>
        </authorList>
    </citation>
    <scope>IDENTIFICATION</scope>
    <source>
        <tissue evidence="7">Lung</tissue>
    </source>
</reference>
<dbReference type="GeneID" id="116499518"/>
<dbReference type="GO" id="GO:0005385">
    <property type="term" value="F:zinc ion transmembrane transporter activity"/>
    <property type="evidence" value="ECO:0007669"/>
    <property type="project" value="TreeGrafter"/>
</dbReference>
<evidence type="ECO:0000256" key="2">
    <source>
        <dbReference type="ARBA" id="ARBA00022692"/>
    </source>
</evidence>
<dbReference type="KEGG" id="aful:116499518"/>
<dbReference type="Proteomes" id="UP000504639">
    <property type="component" value="Chromosome 28"/>
</dbReference>
<evidence type="ECO:0000256" key="3">
    <source>
        <dbReference type="ARBA" id="ARBA00022989"/>
    </source>
</evidence>
<protein>
    <submittedName>
        <fullName evidence="7">Zinc transporter ZIP1</fullName>
    </submittedName>
</protein>
<name>A0A6J3EFR6_AYTFU</name>
<dbReference type="InterPro" id="IPR003689">
    <property type="entry name" value="ZIP"/>
</dbReference>
<evidence type="ECO:0000313" key="6">
    <source>
        <dbReference type="Proteomes" id="UP000504639"/>
    </source>
</evidence>
<dbReference type="CTD" id="27173"/>
<organism evidence="6 7">
    <name type="scientific">Aythya fuligula</name>
    <name type="common">Tufted duck</name>
    <name type="synonym">Anas fuligula</name>
    <dbReference type="NCBI Taxonomy" id="219594"/>
    <lineage>
        <taxon>Eukaryota</taxon>
        <taxon>Metazoa</taxon>
        <taxon>Chordata</taxon>
        <taxon>Craniata</taxon>
        <taxon>Vertebrata</taxon>
        <taxon>Euteleostomi</taxon>
        <taxon>Archelosauria</taxon>
        <taxon>Archosauria</taxon>
        <taxon>Dinosauria</taxon>
        <taxon>Saurischia</taxon>
        <taxon>Theropoda</taxon>
        <taxon>Coelurosauria</taxon>
        <taxon>Aves</taxon>
        <taxon>Neognathae</taxon>
        <taxon>Galloanserae</taxon>
        <taxon>Anseriformes</taxon>
        <taxon>Anatidae</taxon>
        <taxon>Aythyinae</taxon>
        <taxon>Aythya</taxon>
    </lineage>
</organism>
<evidence type="ECO:0000313" key="7">
    <source>
        <dbReference type="RefSeq" id="XP_032060163.1"/>
    </source>
</evidence>
<feature type="transmembrane region" description="Helical" evidence="5">
    <location>
        <begin position="106"/>
        <end position="123"/>
    </location>
</feature>
<comment type="subcellular location">
    <subcellularLocation>
        <location evidence="1">Membrane</location>
        <topology evidence="1">Multi-pass membrane protein</topology>
    </subcellularLocation>
</comment>
<keyword evidence="2 5" id="KW-0812">Transmembrane</keyword>
<keyword evidence="6" id="KW-1185">Reference proteome</keyword>
<keyword evidence="4 5" id="KW-0472">Membrane</keyword>
<feature type="transmembrane region" description="Helical" evidence="5">
    <location>
        <begin position="235"/>
        <end position="258"/>
    </location>
</feature>
<keyword evidence="3 5" id="KW-1133">Transmembrane helix</keyword>
<proteinExistence type="predicted"/>